<accession>A0A2T2NAC1</accession>
<evidence type="ECO:0000256" key="1">
    <source>
        <dbReference type="SAM" id="SignalP"/>
    </source>
</evidence>
<dbReference type="Proteomes" id="UP000240883">
    <property type="component" value="Unassembled WGS sequence"/>
</dbReference>
<keyword evidence="3" id="KW-1185">Reference proteome</keyword>
<sequence length="124" mass="13234">MKLGVALLSLSTVAYAGMGINEAAERPDAAAQPVLARATAQAGGQAGKRQGSLGEDGPVLYARATVQLEGDFEKRDIELGTYMFEIMVPRSASPDDPIAKRDDKVVFEAVVPRSCPPSYMFVLF</sequence>
<feature type="chain" id="PRO_5015747878" evidence="1">
    <location>
        <begin position="17"/>
        <end position="124"/>
    </location>
</feature>
<protein>
    <submittedName>
        <fullName evidence="2">Uncharacterized protein</fullName>
    </submittedName>
</protein>
<evidence type="ECO:0000313" key="3">
    <source>
        <dbReference type="Proteomes" id="UP000240883"/>
    </source>
</evidence>
<dbReference type="AlphaFoldDB" id="A0A2T2NAC1"/>
<evidence type="ECO:0000313" key="2">
    <source>
        <dbReference type="EMBL" id="PSN62339.1"/>
    </source>
</evidence>
<proteinExistence type="predicted"/>
<keyword evidence="1" id="KW-0732">Signal</keyword>
<dbReference type="EMBL" id="KZ678142">
    <property type="protein sequence ID" value="PSN62339.1"/>
    <property type="molecule type" value="Genomic_DNA"/>
</dbReference>
<name>A0A2T2NAC1_CORCC</name>
<feature type="signal peptide" evidence="1">
    <location>
        <begin position="1"/>
        <end position="16"/>
    </location>
</feature>
<gene>
    <name evidence="2" type="ORF">BS50DRAFT_578146</name>
</gene>
<organism evidence="2 3">
    <name type="scientific">Corynespora cassiicola Philippines</name>
    <dbReference type="NCBI Taxonomy" id="1448308"/>
    <lineage>
        <taxon>Eukaryota</taxon>
        <taxon>Fungi</taxon>
        <taxon>Dikarya</taxon>
        <taxon>Ascomycota</taxon>
        <taxon>Pezizomycotina</taxon>
        <taxon>Dothideomycetes</taxon>
        <taxon>Pleosporomycetidae</taxon>
        <taxon>Pleosporales</taxon>
        <taxon>Corynesporascaceae</taxon>
        <taxon>Corynespora</taxon>
    </lineage>
</organism>
<reference evidence="2 3" key="1">
    <citation type="journal article" date="2018" name="Front. Microbiol.">
        <title>Genome-Wide Analysis of Corynespora cassiicola Leaf Fall Disease Putative Effectors.</title>
        <authorList>
            <person name="Lopez D."/>
            <person name="Ribeiro S."/>
            <person name="Label P."/>
            <person name="Fumanal B."/>
            <person name="Venisse J.S."/>
            <person name="Kohler A."/>
            <person name="de Oliveira R.R."/>
            <person name="Labutti K."/>
            <person name="Lipzen A."/>
            <person name="Lail K."/>
            <person name="Bauer D."/>
            <person name="Ohm R.A."/>
            <person name="Barry K.W."/>
            <person name="Spatafora J."/>
            <person name="Grigoriev I.V."/>
            <person name="Martin F.M."/>
            <person name="Pujade-Renaud V."/>
        </authorList>
    </citation>
    <scope>NUCLEOTIDE SEQUENCE [LARGE SCALE GENOMIC DNA]</scope>
    <source>
        <strain evidence="2 3">Philippines</strain>
    </source>
</reference>